<accession>A0ABX1MSQ9</accession>
<dbReference type="EMBL" id="WTVR01000060">
    <property type="protein sequence ID" value="NMF90998.1"/>
    <property type="molecule type" value="Genomic_DNA"/>
</dbReference>
<dbReference type="RefSeq" id="WP_169208327.1">
    <property type="nucleotide sequence ID" value="NZ_CP059560.1"/>
</dbReference>
<keyword evidence="2" id="KW-1185">Reference proteome</keyword>
<comment type="caution">
    <text evidence="1">The sequence shown here is derived from an EMBL/GenBank/DDBJ whole genome shotgun (WGS) entry which is preliminary data.</text>
</comment>
<reference evidence="1 2" key="1">
    <citation type="submission" date="2019-12" db="EMBL/GenBank/DDBJ databases">
        <title>Comparative genomics gives insights into the taxonomy of the Azoarcus-Aromatoleum group and reveals separate origins of nif in the plant-associated Azoarcus and non-plant-associated Aromatoleum sub-groups.</title>
        <authorList>
            <person name="Lafos M."/>
            <person name="Maluk M."/>
            <person name="Batista M."/>
            <person name="Junghare M."/>
            <person name="Carmona M."/>
            <person name="Faoro H."/>
            <person name="Cruz L.M."/>
            <person name="Battistoni F."/>
            <person name="De Souza E."/>
            <person name="Pedrosa F."/>
            <person name="Chen W.-M."/>
            <person name="Poole P.S."/>
            <person name="Dixon R.A."/>
            <person name="James E.K."/>
        </authorList>
    </citation>
    <scope>NUCLEOTIDE SEQUENCE [LARGE SCALE GENOMIC DNA]</scope>
    <source>
        <strain evidence="1 2">ToN1</strain>
    </source>
</reference>
<evidence type="ECO:0000313" key="1">
    <source>
        <dbReference type="EMBL" id="NMF90998.1"/>
    </source>
</evidence>
<sequence>MELTPSEKHGLFQTPLSNEVVRPKFKRTFISKGALEEDSNPHSKVLPPKTMGIWAVWPGAIGQHDWKLVRGFVVFEYPTLFGNTAMVRMEIPNSSFKLIRETFEELNTCYRERRPLPEPGQRARA</sequence>
<proteinExistence type="predicted"/>
<dbReference type="Proteomes" id="UP000652074">
    <property type="component" value="Unassembled WGS sequence"/>
</dbReference>
<protein>
    <submittedName>
        <fullName evidence="1">Uncharacterized protein</fullName>
    </submittedName>
</protein>
<evidence type="ECO:0000313" key="2">
    <source>
        <dbReference type="Proteomes" id="UP000652074"/>
    </source>
</evidence>
<gene>
    <name evidence="1" type="ORF">GPA26_21275</name>
</gene>
<name>A0ABX1MSQ9_9RHOO</name>
<organism evidence="1 2">
    <name type="scientific">Aromatoleum petrolei</name>
    <dbReference type="NCBI Taxonomy" id="76116"/>
    <lineage>
        <taxon>Bacteria</taxon>
        <taxon>Pseudomonadati</taxon>
        <taxon>Pseudomonadota</taxon>
        <taxon>Betaproteobacteria</taxon>
        <taxon>Rhodocyclales</taxon>
        <taxon>Rhodocyclaceae</taxon>
        <taxon>Aromatoleum</taxon>
    </lineage>
</organism>